<feature type="transmembrane region" description="Helical" evidence="9">
    <location>
        <begin position="351"/>
        <end position="370"/>
    </location>
</feature>
<feature type="transmembrane region" description="Helical" evidence="9">
    <location>
        <begin position="192"/>
        <end position="213"/>
    </location>
</feature>
<feature type="transmembrane region" description="Helical" evidence="9">
    <location>
        <begin position="244"/>
        <end position="264"/>
    </location>
</feature>
<feature type="transmembrane region" description="Helical" evidence="9">
    <location>
        <begin position="106"/>
        <end position="127"/>
    </location>
</feature>
<dbReference type="RefSeq" id="WP_043584001.1">
    <property type="nucleotide sequence ID" value="NZ_QWEC01000436.1"/>
</dbReference>
<feature type="region of interest" description="Disordered" evidence="8">
    <location>
        <begin position="1"/>
        <end position="26"/>
    </location>
</feature>
<evidence type="ECO:0000256" key="8">
    <source>
        <dbReference type="SAM" id="MobiDB-lite"/>
    </source>
</evidence>
<evidence type="ECO:0000313" key="10">
    <source>
        <dbReference type="EMBL" id="RII92764.1"/>
    </source>
</evidence>
<evidence type="ECO:0000256" key="5">
    <source>
        <dbReference type="ARBA" id="ARBA00022692"/>
    </source>
</evidence>
<comment type="caution">
    <text evidence="10">The sequence shown here is derived from an EMBL/GenBank/DDBJ whole genome shotgun (WGS) entry which is preliminary data.</text>
</comment>
<dbReference type="EMBL" id="QWEC01000436">
    <property type="protein sequence ID" value="RII92764.1"/>
    <property type="molecule type" value="Genomic_DNA"/>
</dbReference>
<dbReference type="GO" id="GO:0033214">
    <property type="term" value="P:siderophore-iron import into cell"/>
    <property type="evidence" value="ECO:0007669"/>
    <property type="project" value="TreeGrafter"/>
</dbReference>
<organism evidence="10 11">
    <name type="scientific">Clavibacter michiganensis</name>
    <dbReference type="NCBI Taxonomy" id="28447"/>
    <lineage>
        <taxon>Bacteria</taxon>
        <taxon>Bacillati</taxon>
        <taxon>Actinomycetota</taxon>
        <taxon>Actinomycetes</taxon>
        <taxon>Micrococcales</taxon>
        <taxon>Microbacteriaceae</taxon>
        <taxon>Clavibacter</taxon>
    </lineage>
</organism>
<gene>
    <name evidence="10" type="ORF">DZF96_15910</name>
</gene>
<feature type="transmembrane region" description="Helical" evidence="9">
    <location>
        <begin position="219"/>
        <end position="237"/>
    </location>
</feature>
<protein>
    <submittedName>
        <fullName evidence="10">Iron ABC transporter permease</fullName>
    </submittedName>
</protein>
<keyword evidence="4" id="KW-1003">Cell membrane</keyword>
<evidence type="ECO:0000256" key="3">
    <source>
        <dbReference type="ARBA" id="ARBA00022448"/>
    </source>
</evidence>
<feature type="transmembrane region" description="Helical" evidence="9">
    <location>
        <begin position="284"/>
        <end position="309"/>
    </location>
</feature>
<evidence type="ECO:0000256" key="7">
    <source>
        <dbReference type="ARBA" id="ARBA00023136"/>
    </source>
</evidence>
<dbReference type="Proteomes" id="UP000266298">
    <property type="component" value="Unassembled WGS sequence"/>
</dbReference>
<keyword evidence="7 9" id="KW-0472">Membrane</keyword>
<proteinExistence type="inferred from homology"/>
<evidence type="ECO:0000256" key="1">
    <source>
        <dbReference type="ARBA" id="ARBA00004651"/>
    </source>
</evidence>
<keyword evidence="5 9" id="KW-0812">Transmembrane</keyword>
<dbReference type="FunFam" id="1.10.3470.10:FF:000001">
    <property type="entry name" value="Vitamin B12 ABC transporter permease BtuC"/>
    <property type="match status" value="1"/>
</dbReference>
<keyword evidence="6 9" id="KW-1133">Transmembrane helix</keyword>
<dbReference type="CDD" id="cd06550">
    <property type="entry name" value="TM_ABC_iron-siderophores_like"/>
    <property type="match status" value="1"/>
</dbReference>
<keyword evidence="3" id="KW-0813">Transport</keyword>
<dbReference type="InterPro" id="IPR037294">
    <property type="entry name" value="ABC_BtuC-like"/>
</dbReference>
<evidence type="ECO:0000256" key="4">
    <source>
        <dbReference type="ARBA" id="ARBA00022475"/>
    </source>
</evidence>
<dbReference type="PANTHER" id="PTHR30472">
    <property type="entry name" value="FERRIC ENTEROBACTIN TRANSPORT SYSTEM PERMEASE PROTEIN"/>
    <property type="match status" value="1"/>
</dbReference>
<evidence type="ECO:0000313" key="11">
    <source>
        <dbReference type="Proteomes" id="UP000266298"/>
    </source>
</evidence>
<feature type="compositionally biased region" description="Low complexity" evidence="8">
    <location>
        <begin position="12"/>
        <end position="26"/>
    </location>
</feature>
<evidence type="ECO:0000256" key="6">
    <source>
        <dbReference type="ARBA" id="ARBA00022989"/>
    </source>
</evidence>
<dbReference type="GO" id="GO:0022857">
    <property type="term" value="F:transmembrane transporter activity"/>
    <property type="evidence" value="ECO:0007669"/>
    <property type="project" value="InterPro"/>
</dbReference>
<evidence type="ECO:0000256" key="2">
    <source>
        <dbReference type="ARBA" id="ARBA00007935"/>
    </source>
</evidence>
<comment type="similarity">
    <text evidence="2">Belongs to the binding-protein-dependent transport system permease family. FecCD subfamily.</text>
</comment>
<feature type="transmembrane region" description="Helical" evidence="9">
    <location>
        <begin position="160"/>
        <end position="180"/>
    </location>
</feature>
<name>A0A399NFI9_9MICO</name>
<dbReference type="PANTHER" id="PTHR30472:SF67">
    <property type="entry name" value="PERMEASE OF ABC TRANSPORTER-RELATED"/>
    <property type="match status" value="1"/>
</dbReference>
<dbReference type="Pfam" id="PF01032">
    <property type="entry name" value="FecCD"/>
    <property type="match status" value="1"/>
</dbReference>
<dbReference type="GO" id="GO:0005886">
    <property type="term" value="C:plasma membrane"/>
    <property type="evidence" value="ECO:0007669"/>
    <property type="project" value="UniProtKB-SubCell"/>
</dbReference>
<dbReference type="InterPro" id="IPR000522">
    <property type="entry name" value="ABC_transptr_permease_BtuC"/>
</dbReference>
<sequence length="378" mass="36834">MDPLVEHPDAPAPVAAPAAAPAPAPAASAPSVTAVLRRARRRGRTTIGALALLLAAVALAALAIGPVPLPPATVAGILGERLLGLPHGDWSDSAAQIVIGTRAPRVAMAVVAGAVLAAAGALLQALVRNALADPYLLGLNSGASTGVAFVVLVAGSGSALLFSGAALAGAIGAVLLVTLLAGAADRRGPLRLVLAGLAVGYALNAATSFLVFSSDSPEAARSVLFWLLGSLASVQPLALAGAAVAAAVGLTALVVVAPLVDALASGDDSARSAGLDPERARIGLMVGVSAMVGVIVAGVGGVGFVGLVVPHLARRLVGGRHRLVIPAAAVLGAMLLVGADTVARTALAPQEIPVGVVTGILGAPFLLVLLRRGGTRAA</sequence>
<feature type="transmembrane region" description="Helical" evidence="9">
    <location>
        <begin position="47"/>
        <end position="69"/>
    </location>
</feature>
<dbReference type="Gene3D" id="1.10.3470.10">
    <property type="entry name" value="ABC transporter involved in vitamin B12 uptake, BtuC"/>
    <property type="match status" value="1"/>
</dbReference>
<feature type="transmembrane region" description="Helical" evidence="9">
    <location>
        <begin position="134"/>
        <end position="154"/>
    </location>
</feature>
<reference evidence="10 11" key="1">
    <citation type="submission" date="2018-08" db="EMBL/GenBank/DDBJ databases">
        <title>Genome Sequence of Clavibacter michiganensis Subspecies type strains, and the Atypical Peach-Colored Strains Isolated from Tomato.</title>
        <authorList>
            <person name="Osdaghi E."/>
            <person name="Portier P."/>
            <person name="Briand M."/>
            <person name="Jacques M.-A."/>
        </authorList>
    </citation>
    <scope>NUCLEOTIDE SEQUENCE [LARGE SCALE GENOMIC DNA]</scope>
    <source>
        <strain evidence="10 11">CFBP 7493</strain>
    </source>
</reference>
<dbReference type="AlphaFoldDB" id="A0A399NFI9"/>
<dbReference type="SUPFAM" id="SSF81345">
    <property type="entry name" value="ABC transporter involved in vitamin B12 uptake, BtuC"/>
    <property type="match status" value="1"/>
</dbReference>
<feature type="transmembrane region" description="Helical" evidence="9">
    <location>
        <begin position="321"/>
        <end position="339"/>
    </location>
</feature>
<comment type="subcellular location">
    <subcellularLocation>
        <location evidence="1">Cell membrane</location>
        <topology evidence="1">Multi-pass membrane protein</topology>
    </subcellularLocation>
</comment>
<accession>A0A399NFI9</accession>
<evidence type="ECO:0000256" key="9">
    <source>
        <dbReference type="SAM" id="Phobius"/>
    </source>
</evidence>